<protein>
    <submittedName>
        <fullName evidence="12">Gram-negative porin domain protein</fullName>
    </submittedName>
</protein>
<dbReference type="InterPro" id="IPR023614">
    <property type="entry name" value="Porin_dom_sf"/>
</dbReference>
<evidence type="ECO:0000256" key="2">
    <source>
        <dbReference type="ARBA" id="ARBA00011233"/>
    </source>
</evidence>
<evidence type="ECO:0000259" key="11">
    <source>
        <dbReference type="Pfam" id="PF13609"/>
    </source>
</evidence>
<keyword evidence="3" id="KW-0813">Transport</keyword>
<keyword evidence="10" id="KW-0998">Cell outer membrane</keyword>
<dbReference type="EMBL" id="FCOC02000014">
    <property type="protein sequence ID" value="SAL40314.1"/>
    <property type="molecule type" value="Genomic_DNA"/>
</dbReference>
<evidence type="ECO:0000313" key="12">
    <source>
        <dbReference type="EMBL" id="SAL40314.1"/>
    </source>
</evidence>
<reference evidence="12 13" key="1">
    <citation type="submission" date="2016-01" db="EMBL/GenBank/DDBJ databases">
        <authorList>
            <person name="Oliw E.H."/>
        </authorList>
    </citation>
    <scope>NUCLEOTIDE SEQUENCE [LARGE SCALE GENOMIC DNA]</scope>
    <source>
        <strain evidence="12">LMG 22029</strain>
    </source>
</reference>
<keyword evidence="8" id="KW-0626">Porin</keyword>
<dbReference type="PANTHER" id="PTHR34501">
    <property type="entry name" value="PROTEIN YDDL-RELATED"/>
    <property type="match status" value="1"/>
</dbReference>
<sequence>MQPRRFICECRATFTQLERGDCFLVVVARLLKLRIPRHGPVSTTMNLCPRHHAAARCLRIFKPGLSCVPLVLAAAGAAHAQGTVTLYGTIDTSIEVTNPGNGWTTRMDSGAYRGSRVGLRGNEPIDAGTSVIFDLENGFGSTNGSLDTPGSIFNRQAWVGFDAPWGQTRFGRQYSPLYIPFKGGLDAFGAGTIGSGLNNLSKITPYTDNAFTWISPTIAGFDVTGMYALRDPGDGNGIGGYYVTANYSLDKLRLSYARQQTHGDASLRANFGGVSYLFGPVHAYAAIFNGDGGSPRYHDDGVSISASWDLSTQARASLGFAHARDRSGQGNNADQFSVAFEYTLSRSVVLYFTAADLENRGNAQFVLRGVNVTGLPVAYPGAPVRGVQAGMIERF</sequence>
<accession>A0A158H7H4</accession>
<feature type="domain" description="Porin" evidence="11">
    <location>
        <begin position="71"/>
        <end position="361"/>
    </location>
</feature>
<evidence type="ECO:0000256" key="8">
    <source>
        <dbReference type="ARBA" id="ARBA00023114"/>
    </source>
</evidence>
<evidence type="ECO:0000256" key="6">
    <source>
        <dbReference type="ARBA" id="ARBA00022729"/>
    </source>
</evidence>
<keyword evidence="5" id="KW-0812">Transmembrane</keyword>
<keyword evidence="4" id="KW-1134">Transmembrane beta strand</keyword>
<comment type="subunit">
    <text evidence="2">Homotrimer.</text>
</comment>
<evidence type="ECO:0000256" key="5">
    <source>
        <dbReference type="ARBA" id="ARBA00022692"/>
    </source>
</evidence>
<evidence type="ECO:0000256" key="3">
    <source>
        <dbReference type="ARBA" id="ARBA00022448"/>
    </source>
</evidence>
<dbReference type="InterPro" id="IPR050298">
    <property type="entry name" value="Gram-neg_bact_OMP"/>
</dbReference>
<dbReference type="AlphaFoldDB" id="A0A158H7H4"/>
<evidence type="ECO:0000256" key="4">
    <source>
        <dbReference type="ARBA" id="ARBA00022452"/>
    </source>
</evidence>
<dbReference type="CDD" id="cd00342">
    <property type="entry name" value="gram_neg_porins"/>
    <property type="match status" value="1"/>
</dbReference>
<keyword evidence="6" id="KW-0732">Signal</keyword>
<dbReference type="GO" id="GO:0009279">
    <property type="term" value="C:cell outer membrane"/>
    <property type="evidence" value="ECO:0007669"/>
    <property type="project" value="UniProtKB-SubCell"/>
</dbReference>
<dbReference type="Pfam" id="PF13609">
    <property type="entry name" value="Porin_4"/>
    <property type="match status" value="1"/>
</dbReference>
<organism evidence="12 13">
    <name type="scientific">Caballeronia sordidicola</name>
    <name type="common">Burkholderia sordidicola</name>
    <dbReference type="NCBI Taxonomy" id="196367"/>
    <lineage>
        <taxon>Bacteria</taxon>
        <taxon>Pseudomonadati</taxon>
        <taxon>Pseudomonadota</taxon>
        <taxon>Betaproteobacteria</taxon>
        <taxon>Burkholderiales</taxon>
        <taxon>Burkholderiaceae</taxon>
        <taxon>Caballeronia</taxon>
    </lineage>
</organism>
<dbReference type="GO" id="GO:0006811">
    <property type="term" value="P:monoatomic ion transport"/>
    <property type="evidence" value="ECO:0007669"/>
    <property type="project" value="UniProtKB-KW"/>
</dbReference>
<evidence type="ECO:0000256" key="1">
    <source>
        <dbReference type="ARBA" id="ARBA00004571"/>
    </source>
</evidence>
<dbReference type="Gene3D" id="2.40.160.10">
    <property type="entry name" value="Porin"/>
    <property type="match status" value="1"/>
</dbReference>
<proteinExistence type="predicted"/>
<keyword evidence="9" id="KW-0472">Membrane</keyword>
<dbReference type="PANTHER" id="PTHR34501:SF9">
    <property type="entry name" value="MAJOR OUTER MEMBRANE PROTEIN P.IA"/>
    <property type="match status" value="1"/>
</dbReference>
<dbReference type="GO" id="GO:0046930">
    <property type="term" value="C:pore complex"/>
    <property type="evidence" value="ECO:0007669"/>
    <property type="project" value="UniProtKB-KW"/>
</dbReference>
<evidence type="ECO:0000313" key="13">
    <source>
        <dbReference type="Proteomes" id="UP000054893"/>
    </source>
</evidence>
<dbReference type="SUPFAM" id="SSF56935">
    <property type="entry name" value="Porins"/>
    <property type="match status" value="1"/>
</dbReference>
<dbReference type="GO" id="GO:0015288">
    <property type="term" value="F:porin activity"/>
    <property type="evidence" value="ECO:0007669"/>
    <property type="project" value="UniProtKB-KW"/>
</dbReference>
<dbReference type="InterPro" id="IPR033900">
    <property type="entry name" value="Gram_neg_porin_domain"/>
</dbReference>
<evidence type="ECO:0000256" key="10">
    <source>
        <dbReference type="ARBA" id="ARBA00023237"/>
    </source>
</evidence>
<gene>
    <name evidence="12" type="ORF">AWB64_04281</name>
</gene>
<dbReference type="Proteomes" id="UP000054893">
    <property type="component" value="Unassembled WGS sequence"/>
</dbReference>
<evidence type="ECO:0000256" key="9">
    <source>
        <dbReference type="ARBA" id="ARBA00023136"/>
    </source>
</evidence>
<name>A0A158H7H4_CABSO</name>
<comment type="subcellular location">
    <subcellularLocation>
        <location evidence="1">Cell outer membrane</location>
        <topology evidence="1">Multi-pass membrane protein</topology>
    </subcellularLocation>
</comment>
<keyword evidence="7" id="KW-0406">Ion transport</keyword>
<evidence type="ECO:0000256" key="7">
    <source>
        <dbReference type="ARBA" id="ARBA00023065"/>
    </source>
</evidence>